<reference evidence="5" key="1">
    <citation type="submission" date="2021-11" db="EMBL/GenBank/DDBJ databases">
        <authorList>
            <person name="Schell T."/>
        </authorList>
    </citation>
    <scope>NUCLEOTIDE SEQUENCE</scope>
    <source>
        <strain evidence="5">M5</strain>
    </source>
</reference>
<dbReference type="AlphaFoldDB" id="A0A8J2RDW4"/>
<feature type="region of interest" description="Disordered" evidence="4">
    <location>
        <begin position="644"/>
        <end position="855"/>
    </location>
</feature>
<dbReference type="GO" id="GO:0010997">
    <property type="term" value="F:anaphase-promoting complex binding"/>
    <property type="evidence" value="ECO:0007669"/>
    <property type="project" value="TreeGrafter"/>
</dbReference>
<accession>A0A8J2RDW4</accession>
<evidence type="ECO:0000256" key="2">
    <source>
        <dbReference type="ARBA" id="ARBA00022553"/>
    </source>
</evidence>
<dbReference type="GO" id="GO:0007095">
    <property type="term" value="P:mitotic G2 DNA damage checkpoint signaling"/>
    <property type="evidence" value="ECO:0007669"/>
    <property type="project" value="TreeGrafter"/>
</dbReference>
<comment type="subcellular location">
    <subcellularLocation>
        <location evidence="1">Nucleus</location>
    </subcellularLocation>
</comment>
<name>A0A8J2RDW4_9CRUS</name>
<feature type="compositionally biased region" description="Polar residues" evidence="4">
    <location>
        <begin position="97"/>
        <end position="109"/>
    </location>
</feature>
<dbReference type="PANTHER" id="PTHR14396">
    <property type="entry name" value="CLASPIN"/>
    <property type="match status" value="1"/>
</dbReference>
<evidence type="ECO:0008006" key="7">
    <source>
        <dbReference type="Google" id="ProtNLM"/>
    </source>
</evidence>
<feature type="region of interest" description="Disordered" evidence="4">
    <location>
        <begin position="1055"/>
        <end position="1074"/>
    </location>
</feature>
<feature type="region of interest" description="Disordered" evidence="4">
    <location>
        <begin position="140"/>
        <end position="215"/>
    </location>
</feature>
<feature type="region of interest" description="Disordered" evidence="4">
    <location>
        <begin position="882"/>
        <end position="929"/>
    </location>
</feature>
<evidence type="ECO:0000256" key="4">
    <source>
        <dbReference type="SAM" id="MobiDB-lite"/>
    </source>
</evidence>
<protein>
    <recommendedName>
        <fullName evidence="7">Claspin</fullName>
    </recommendedName>
</protein>
<dbReference type="GO" id="GO:0005634">
    <property type="term" value="C:nucleus"/>
    <property type="evidence" value="ECO:0007669"/>
    <property type="project" value="UniProtKB-SubCell"/>
</dbReference>
<feature type="compositionally biased region" description="Polar residues" evidence="4">
    <location>
        <begin position="1"/>
        <end position="14"/>
    </location>
</feature>
<keyword evidence="3" id="KW-0539">Nucleus</keyword>
<feature type="compositionally biased region" description="Acidic residues" evidence="4">
    <location>
        <begin position="917"/>
        <end position="928"/>
    </location>
</feature>
<evidence type="ECO:0000313" key="5">
    <source>
        <dbReference type="EMBL" id="CAH0099956.1"/>
    </source>
</evidence>
<feature type="region of interest" description="Disordered" evidence="4">
    <location>
        <begin position="310"/>
        <end position="366"/>
    </location>
</feature>
<dbReference type="Proteomes" id="UP000789390">
    <property type="component" value="Unassembled WGS sequence"/>
</dbReference>
<dbReference type="GO" id="GO:0033314">
    <property type="term" value="P:mitotic DNA replication checkpoint signaling"/>
    <property type="evidence" value="ECO:0007669"/>
    <property type="project" value="TreeGrafter"/>
</dbReference>
<gene>
    <name evidence="5" type="ORF">DGAL_LOCUS2127</name>
</gene>
<feature type="region of interest" description="Disordered" evidence="4">
    <location>
        <begin position="600"/>
        <end position="619"/>
    </location>
</feature>
<feature type="compositionally biased region" description="Acidic residues" evidence="4">
    <location>
        <begin position="830"/>
        <end position="850"/>
    </location>
</feature>
<sequence length="1088" mass="123542">MEDNSEQVTSTESPSPKDIGLVLHDNSFNNEESTQYCLETKSELGVELECETESRESETDDVIFPSKVKKNRNCVVLDSEDEDLMQEPEKIPGHFNEINTSVYSNNDLNQSDEENVKRTSKSYLVKSAKENLIKKQHFLSESDDSACENKNSSSKMKSALNLGDKSGDCSSSEDDSGDDSIKGKNNPSHIRKLKPNEEIQKIRSESQRMVRESSVCLPYHKPKQRSLLEFLNRKRVNSEDCVKPRYRDVGPVVQVLEDRVKEIEEFFKSESENEIENLVTISIPEKVLSLPSNQELLVVDPFPTLITTDNVPDVPENISLESKKPQSATTASYNVDKSSQPDSEGHNDAFSNHSVHKEKAGSSNSFDEASHEIKYSADLISDGSNDSWLDLSSVFSHKEKVENVKRLSIAKVKNPTLHGRPGQLLDFDLENSSARDQKEKVNNLIERFVQQVTNTKKSPQKKEVQISIVHKVMNADGQLELKRDVLNVPVDSSSSECASAGRRQLLRDSLRQSISAKRAADRIKKIENRQIENEDFQSDGKLDSDLEEEILDDSEMDEEDEVEFEFKKKKKLQNMFLDEEALDSDQNHFEDDKDNIVKVKSALDQSDEEDDKDSLTEYEVRIKKHDDSISASRSDMKLNLKSSGRFSSFEDLTPNLNDSDSSEDLIPRLEDTQNNDTSNVDELLALCSGKFPDSTPGEDTQKSQSNEMFIDDDDMEEDAKPFSRIIPMVEDDDDDSSSSSHSKLQVEDDDINEPKGVPLLFDDEEEKSNPNRKKRARICLSDDEDENGNEERSIMDEEEMHEEEREFRGLTDFFEDEAELSGSEVGSGDEREDEIDDWEEEEGDKEDIDENEVREQVGRAHMKTLLDQDQRDVRLFQELFLEDGDLHSDGGGRQRQFRWKNADSEEIEDNRPKTQEEETDEGTEEQDDLTWRKMRSEREKWLQQQKSQQEVKKDVPLIMKRNGKIVKVNAKTSSHPIAKADSSASANLKQYTSPKKNIAATVRRGSFLRRSEKDLSALASLTKSVLPVQAPRTGSNFVFASITPERPAVEEKRKFKQEGLKCGSSNQNPAPAKKAKVSLSAQSIFSYF</sequence>
<evidence type="ECO:0000256" key="1">
    <source>
        <dbReference type="ARBA" id="ARBA00004123"/>
    </source>
</evidence>
<comment type="caution">
    <text evidence="5">The sequence shown here is derived from an EMBL/GenBank/DDBJ whole genome shotgun (WGS) entry which is preliminary data.</text>
</comment>
<feature type="compositionally biased region" description="Basic and acidic residues" evidence="4">
    <location>
        <begin position="194"/>
        <end position="211"/>
    </location>
</feature>
<feature type="region of interest" description="Disordered" evidence="4">
    <location>
        <begin position="1"/>
        <end position="22"/>
    </location>
</feature>
<organism evidence="5 6">
    <name type="scientific">Daphnia galeata</name>
    <dbReference type="NCBI Taxonomy" id="27404"/>
    <lineage>
        <taxon>Eukaryota</taxon>
        <taxon>Metazoa</taxon>
        <taxon>Ecdysozoa</taxon>
        <taxon>Arthropoda</taxon>
        <taxon>Crustacea</taxon>
        <taxon>Branchiopoda</taxon>
        <taxon>Diplostraca</taxon>
        <taxon>Cladocera</taxon>
        <taxon>Anomopoda</taxon>
        <taxon>Daphniidae</taxon>
        <taxon>Daphnia</taxon>
    </lineage>
</organism>
<keyword evidence="6" id="KW-1185">Reference proteome</keyword>
<evidence type="ECO:0000256" key="3">
    <source>
        <dbReference type="ARBA" id="ARBA00023242"/>
    </source>
</evidence>
<feature type="region of interest" description="Disordered" evidence="4">
    <location>
        <begin position="87"/>
        <end position="118"/>
    </location>
</feature>
<dbReference type="InterPro" id="IPR024146">
    <property type="entry name" value="Claspin"/>
</dbReference>
<dbReference type="OrthoDB" id="6366884at2759"/>
<keyword evidence="2" id="KW-0597">Phosphoprotein</keyword>
<feature type="compositionally biased region" description="Polar residues" evidence="4">
    <location>
        <begin position="325"/>
        <end position="342"/>
    </location>
</feature>
<dbReference type="EMBL" id="CAKKLH010000028">
    <property type="protein sequence ID" value="CAH0099956.1"/>
    <property type="molecule type" value="Genomic_DNA"/>
</dbReference>
<dbReference type="PANTHER" id="PTHR14396:SF10">
    <property type="entry name" value="CLASPIN"/>
    <property type="match status" value="1"/>
</dbReference>
<proteinExistence type="predicted"/>
<evidence type="ECO:0000313" key="6">
    <source>
        <dbReference type="Proteomes" id="UP000789390"/>
    </source>
</evidence>